<evidence type="ECO:0000256" key="5">
    <source>
        <dbReference type="ARBA" id="ARBA00023010"/>
    </source>
</evidence>
<evidence type="ECO:0000256" key="3">
    <source>
        <dbReference type="ARBA" id="ARBA00022927"/>
    </source>
</evidence>
<reference evidence="9 10" key="1">
    <citation type="submission" date="2022-07" db="EMBL/GenBank/DDBJ databases">
        <title>Novel species in genus cellulomonas.</title>
        <authorList>
            <person name="Ye L."/>
        </authorList>
    </citation>
    <scope>NUCLEOTIDE SEQUENCE [LARGE SCALE GENOMIC DNA]</scope>
    <source>
        <strain evidence="10">zg-Y338</strain>
    </source>
</reference>
<organism evidence="9 10">
    <name type="scientific">Cellulomonas chengniuliangii</name>
    <dbReference type="NCBI Taxonomy" id="2968084"/>
    <lineage>
        <taxon>Bacteria</taxon>
        <taxon>Bacillati</taxon>
        <taxon>Actinomycetota</taxon>
        <taxon>Actinomycetes</taxon>
        <taxon>Micrococcales</taxon>
        <taxon>Cellulomonadaceae</taxon>
        <taxon>Cellulomonas</taxon>
    </lineage>
</organism>
<evidence type="ECO:0000256" key="2">
    <source>
        <dbReference type="ARBA" id="ARBA00022692"/>
    </source>
</evidence>
<proteinExistence type="inferred from homology"/>
<dbReference type="RefSeq" id="WP_227569194.1">
    <property type="nucleotide sequence ID" value="NZ_CP101988.1"/>
</dbReference>
<dbReference type="PANTHER" id="PTHR30371">
    <property type="entry name" value="SEC-INDEPENDENT PROTEIN TRANSLOCASE PROTEIN TATC"/>
    <property type="match status" value="1"/>
</dbReference>
<protein>
    <recommendedName>
        <fullName evidence="7">Sec-independent protein translocase protein TatC</fullName>
    </recommendedName>
</protein>
<comment type="subcellular location">
    <subcellularLocation>
        <location evidence="7">Cell membrane</location>
        <topology evidence="7">Multi-pass membrane protein</topology>
    </subcellularLocation>
    <subcellularLocation>
        <location evidence="1">Membrane</location>
        <topology evidence="1">Multi-pass membrane protein</topology>
    </subcellularLocation>
</comment>
<evidence type="ECO:0000256" key="1">
    <source>
        <dbReference type="ARBA" id="ARBA00004141"/>
    </source>
</evidence>
<feature type="transmembrane region" description="Helical" evidence="7">
    <location>
        <begin position="210"/>
        <end position="232"/>
    </location>
</feature>
<dbReference type="NCBIfam" id="TIGR00945">
    <property type="entry name" value="tatC"/>
    <property type="match status" value="1"/>
</dbReference>
<gene>
    <name evidence="7 9" type="primary">tatC</name>
    <name evidence="9" type="ORF">NP064_08155</name>
</gene>
<name>A0ABY5L2B4_9CELL</name>
<keyword evidence="7" id="KW-0813">Transport</keyword>
<keyword evidence="3 7" id="KW-0653">Protein transport</keyword>
<feature type="transmembrane region" description="Helical" evidence="7">
    <location>
        <begin position="188"/>
        <end position="204"/>
    </location>
</feature>
<dbReference type="EMBL" id="CP101988">
    <property type="protein sequence ID" value="UUI76951.1"/>
    <property type="molecule type" value="Genomic_DNA"/>
</dbReference>
<keyword evidence="6 7" id="KW-0472">Membrane</keyword>
<evidence type="ECO:0000256" key="7">
    <source>
        <dbReference type="HAMAP-Rule" id="MF_00902"/>
    </source>
</evidence>
<feature type="transmembrane region" description="Helical" evidence="7">
    <location>
        <begin position="71"/>
        <end position="92"/>
    </location>
</feature>
<evidence type="ECO:0000313" key="9">
    <source>
        <dbReference type="EMBL" id="UUI76951.1"/>
    </source>
</evidence>
<dbReference type="PRINTS" id="PR01840">
    <property type="entry name" value="TATCFAMILY"/>
</dbReference>
<keyword evidence="7" id="KW-1003">Cell membrane</keyword>
<evidence type="ECO:0000256" key="6">
    <source>
        <dbReference type="ARBA" id="ARBA00023136"/>
    </source>
</evidence>
<evidence type="ECO:0000313" key="10">
    <source>
        <dbReference type="Proteomes" id="UP001316189"/>
    </source>
</evidence>
<dbReference type="PANTHER" id="PTHR30371:SF0">
    <property type="entry name" value="SEC-INDEPENDENT PROTEIN TRANSLOCASE PROTEIN TATC, CHLOROPLASTIC-RELATED"/>
    <property type="match status" value="1"/>
</dbReference>
<dbReference type="Proteomes" id="UP001316189">
    <property type="component" value="Chromosome"/>
</dbReference>
<keyword evidence="4 7" id="KW-1133">Transmembrane helix</keyword>
<accession>A0ABY5L2B4</accession>
<feature type="transmembrane region" description="Helical" evidence="7">
    <location>
        <begin position="14"/>
        <end position="32"/>
    </location>
</feature>
<feature type="transmembrane region" description="Helical" evidence="7">
    <location>
        <begin position="153"/>
        <end position="176"/>
    </location>
</feature>
<keyword evidence="2 7" id="KW-0812">Transmembrane</keyword>
<evidence type="ECO:0000256" key="4">
    <source>
        <dbReference type="ARBA" id="ARBA00022989"/>
    </source>
</evidence>
<keyword evidence="10" id="KW-1185">Reference proteome</keyword>
<evidence type="ECO:0000256" key="8">
    <source>
        <dbReference type="SAM" id="MobiDB-lite"/>
    </source>
</evidence>
<dbReference type="InterPro" id="IPR002033">
    <property type="entry name" value="TatC"/>
</dbReference>
<dbReference type="Pfam" id="PF00902">
    <property type="entry name" value="TatC"/>
    <property type="match status" value="1"/>
</dbReference>
<comment type="subunit">
    <text evidence="7">The Tat system comprises two distinct complexes: a TatABC complex, containing multiple copies of TatA, TatB and TatC subunits, and a separate TatA complex, containing only TatA subunits. Substrates initially bind to the TatABC complex, which probably triggers association of the separate TatA complex to form the active translocon.</text>
</comment>
<feature type="transmembrane region" description="Helical" evidence="7">
    <location>
        <begin position="104"/>
        <end position="126"/>
    </location>
</feature>
<dbReference type="HAMAP" id="MF_00902">
    <property type="entry name" value="TatC"/>
    <property type="match status" value="1"/>
</dbReference>
<keyword evidence="5 7" id="KW-0811">Translocation</keyword>
<feature type="region of interest" description="Disordered" evidence="8">
    <location>
        <begin position="252"/>
        <end position="272"/>
    </location>
</feature>
<comment type="similarity">
    <text evidence="7">Belongs to the TatC family.</text>
</comment>
<sequence>MPLREHLVELRKRVFLAACGLVVGAIGGWLLFDPVFHALQEPLLNAAEARGASASVNFGGLASAFDMRLKVSFFLGAILTSPWWLFQLWAFVTPGLTRRERGYAVGFVGAAAPLFLAGSCLAWTTMPTAVRVMTDFIPEQATNLIDAQNYLSFVMRFVLAFGVAFVLPVIMVALNMAGVVRASTWAKGWRWAVMLAFVFAAVMTPTPDAITMVIMALPICGLYFIALGLCLLHDRRVDKARVAAGLPRLDGTMADEPAGTPASVHSEEPGPA</sequence>
<comment type="function">
    <text evidence="7">Part of the twin-arginine translocation (Tat) system that transports large folded proteins containing a characteristic twin-arginine motif in their signal peptide across membranes. Together with TatB, TatC is part of a receptor directly interacting with Tat signal peptides.</text>
</comment>